<dbReference type="EMBL" id="JBJQND010000005">
    <property type="protein sequence ID" value="KAL3878037.1"/>
    <property type="molecule type" value="Genomic_DNA"/>
</dbReference>
<keyword evidence="2" id="KW-1185">Reference proteome</keyword>
<organism evidence="1 2">
    <name type="scientific">Sinanodonta woodiana</name>
    <name type="common">Chinese pond mussel</name>
    <name type="synonym">Anodonta woodiana</name>
    <dbReference type="NCBI Taxonomy" id="1069815"/>
    <lineage>
        <taxon>Eukaryota</taxon>
        <taxon>Metazoa</taxon>
        <taxon>Spiralia</taxon>
        <taxon>Lophotrochozoa</taxon>
        <taxon>Mollusca</taxon>
        <taxon>Bivalvia</taxon>
        <taxon>Autobranchia</taxon>
        <taxon>Heteroconchia</taxon>
        <taxon>Palaeoheterodonta</taxon>
        <taxon>Unionida</taxon>
        <taxon>Unionoidea</taxon>
        <taxon>Unionidae</taxon>
        <taxon>Unioninae</taxon>
        <taxon>Sinanodonta</taxon>
    </lineage>
</organism>
<proteinExistence type="predicted"/>
<dbReference type="Gene3D" id="2.60.40.60">
    <property type="entry name" value="Cadherins"/>
    <property type="match status" value="1"/>
</dbReference>
<evidence type="ECO:0000313" key="1">
    <source>
        <dbReference type="EMBL" id="KAL3878037.1"/>
    </source>
</evidence>
<name>A0ABD3WW92_SINWO</name>
<dbReference type="AlphaFoldDB" id="A0ABD3WW92"/>
<reference evidence="1 2" key="1">
    <citation type="submission" date="2024-11" db="EMBL/GenBank/DDBJ databases">
        <title>Chromosome-level genome assembly of the freshwater bivalve Anodonta woodiana.</title>
        <authorList>
            <person name="Chen X."/>
        </authorList>
    </citation>
    <scope>NUCLEOTIDE SEQUENCE [LARGE SCALE GENOMIC DNA]</scope>
    <source>
        <strain evidence="1">MN2024</strain>
        <tissue evidence="1">Gills</tissue>
    </source>
</reference>
<gene>
    <name evidence="1" type="ORF">ACJMK2_035673</name>
</gene>
<protein>
    <submittedName>
        <fullName evidence="1">Uncharacterized protein</fullName>
    </submittedName>
</protein>
<dbReference type="InterPro" id="IPR015919">
    <property type="entry name" value="Cadherin-like_sf"/>
</dbReference>
<comment type="caution">
    <text evidence="1">The sequence shown here is derived from an EMBL/GenBank/DDBJ whole genome shotgun (WGS) entry which is preliminary data.</text>
</comment>
<sequence>LLVEARDNGSPARLAYNTFRVVITRNLYTPQWRYPNDTTAYRLSTSVLETFPFDQTMLTLSGTDADMMVPYNKVVYTLVGDTPAPLYFNVVPSTGDIRLHSALYLDTSPSYI</sequence>
<dbReference type="SUPFAM" id="SSF49313">
    <property type="entry name" value="Cadherin-like"/>
    <property type="match status" value="1"/>
</dbReference>
<dbReference type="Proteomes" id="UP001634394">
    <property type="component" value="Unassembled WGS sequence"/>
</dbReference>
<feature type="non-terminal residue" evidence="1">
    <location>
        <position position="1"/>
    </location>
</feature>
<feature type="non-terminal residue" evidence="1">
    <location>
        <position position="112"/>
    </location>
</feature>
<evidence type="ECO:0000313" key="2">
    <source>
        <dbReference type="Proteomes" id="UP001634394"/>
    </source>
</evidence>
<accession>A0ABD3WW92</accession>